<gene>
    <name evidence="3" type="ORF">SVTN_04165</name>
</gene>
<dbReference type="PROSITE" id="PS51257">
    <property type="entry name" value="PROKAR_LIPOPROTEIN"/>
    <property type="match status" value="1"/>
</dbReference>
<evidence type="ECO:0000256" key="2">
    <source>
        <dbReference type="SAM" id="SignalP"/>
    </source>
</evidence>
<dbReference type="AlphaFoldDB" id="A0A0B5I684"/>
<evidence type="ECO:0000313" key="4">
    <source>
        <dbReference type="Proteomes" id="UP000031774"/>
    </source>
</evidence>
<dbReference type="Proteomes" id="UP000031774">
    <property type="component" value="Chromosome"/>
</dbReference>
<protein>
    <recommendedName>
        <fullName evidence="5">Lipoprotein</fullName>
    </recommendedName>
</protein>
<proteinExistence type="predicted"/>
<feature type="chain" id="PRO_5039320149" description="Lipoprotein" evidence="2">
    <location>
        <begin position="22"/>
        <end position="202"/>
    </location>
</feature>
<dbReference type="KEGG" id="svt:SVTN_04165"/>
<evidence type="ECO:0008006" key="5">
    <source>
        <dbReference type="Google" id="ProtNLM"/>
    </source>
</evidence>
<dbReference type="EMBL" id="CP010407">
    <property type="protein sequence ID" value="AJF63759.1"/>
    <property type="molecule type" value="Genomic_DNA"/>
</dbReference>
<dbReference type="HOGENOM" id="CLU_1414425_0_0_11"/>
<name>A0A0B5I684_9ACTN</name>
<feature type="region of interest" description="Disordered" evidence="1">
    <location>
        <begin position="24"/>
        <end position="79"/>
    </location>
</feature>
<feature type="compositionally biased region" description="Low complexity" evidence="1">
    <location>
        <begin position="39"/>
        <end position="60"/>
    </location>
</feature>
<dbReference type="RefSeq" id="WP_041127843.1">
    <property type="nucleotide sequence ID" value="NZ_CP010407.1"/>
</dbReference>
<reference evidence="3 4" key="1">
    <citation type="submission" date="2014-12" db="EMBL/GenBank/DDBJ databases">
        <title>Complete genome sequence of Streptomyces vietnamensis strain GIMV4.0001, a genetic manipulable producer of the benzoisochromanequinone antibiotic granaticin.</title>
        <authorList>
            <person name="Deng M.R."/>
            <person name="Guo J."/>
            <person name="Ma L.Y."/>
            <person name="Feng G.D."/>
            <person name="Mo C.Y."/>
            <person name="Zhu H.H."/>
        </authorList>
    </citation>
    <scope>NUCLEOTIDE SEQUENCE [LARGE SCALE GENOMIC DNA]</scope>
    <source>
        <strain evidence="4">GIMV4.0001</strain>
    </source>
</reference>
<organism evidence="3 4">
    <name type="scientific">Streptomyces vietnamensis</name>
    <dbReference type="NCBI Taxonomy" id="362257"/>
    <lineage>
        <taxon>Bacteria</taxon>
        <taxon>Bacillati</taxon>
        <taxon>Actinomycetota</taxon>
        <taxon>Actinomycetes</taxon>
        <taxon>Kitasatosporales</taxon>
        <taxon>Streptomycetaceae</taxon>
        <taxon>Streptomyces</taxon>
    </lineage>
</organism>
<feature type="signal peptide" evidence="2">
    <location>
        <begin position="1"/>
        <end position="21"/>
    </location>
</feature>
<evidence type="ECO:0000256" key="1">
    <source>
        <dbReference type="SAM" id="MobiDB-lite"/>
    </source>
</evidence>
<keyword evidence="2" id="KW-0732">Signal</keyword>
<evidence type="ECO:0000313" key="3">
    <source>
        <dbReference type="EMBL" id="AJF63759.1"/>
    </source>
</evidence>
<accession>A0A0B5I684</accession>
<sequence>MTSTRRVLSAIALLAALSGIAACGPEDPDAQGTTGGSGATASPSGAASKTSDPAEAGDGAPADDVDGDGKGGDCGTPPTLPAGLLKLKVQLMRDSGGFEGAEAKPHCTPNDWIYGAEPTDPTKHYVLPRNVKAYLALGPGQSKQVDHEQLALHIDRCHAQEIGAPTEDYPKVEAPYGCYGNVYEVTLNAKGEVATMKEIWSV</sequence>
<keyword evidence="4" id="KW-1185">Reference proteome</keyword>